<reference evidence="7" key="1">
    <citation type="journal article" date="2014" name="Int. J. Syst. Evol. Microbiol.">
        <title>Complete genome sequence of Corynebacterium casei LMG S-19264T (=DSM 44701T), isolated from a smear-ripened cheese.</title>
        <authorList>
            <consortium name="US DOE Joint Genome Institute (JGI-PGF)"/>
            <person name="Walter F."/>
            <person name="Albersmeier A."/>
            <person name="Kalinowski J."/>
            <person name="Ruckert C."/>
        </authorList>
    </citation>
    <scope>NUCLEOTIDE SEQUENCE</scope>
    <source>
        <strain evidence="7">CGMCC 1.12214</strain>
    </source>
</reference>
<dbReference type="Pfam" id="PF01810">
    <property type="entry name" value="LysE"/>
    <property type="match status" value="1"/>
</dbReference>
<keyword evidence="2" id="KW-1003">Cell membrane</keyword>
<keyword evidence="3 6" id="KW-0812">Transmembrane</keyword>
<accession>A0A917MKV4</accession>
<organism evidence="7 8">
    <name type="scientific">Alsobacter metallidurans</name>
    <dbReference type="NCBI Taxonomy" id="340221"/>
    <lineage>
        <taxon>Bacteria</taxon>
        <taxon>Pseudomonadati</taxon>
        <taxon>Pseudomonadota</taxon>
        <taxon>Alphaproteobacteria</taxon>
        <taxon>Hyphomicrobiales</taxon>
        <taxon>Alsobacteraceae</taxon>
        <taxon>Alsobacter</taxon>
    </lineage>
</organism>
<feature type="transmembrane region" description="Helical" evidence="6">
    <location>
        <begin position="186"/>
        <end position="205"/>
    </location>
</feature>
<comment type="caution">
    <text evidence="7">The sequence shown here is derived from an EMBL/GenBank/DDBJ whole genome shotgun (WGS) entry which is preliminary data.</text>
</comment>
<dbReference type="InterPro" id="IPR001123">
    <property type="entry name" value="LeuE-type"/>
</dbReference>
<evidence type="ECO:0000256" key="3">
    <source>
        <dbReference type="ARBA" id="ARBA00022692"/>
    </source>
</evidence>
<gene>
    <name evidence="7" type="ORF">GCM10007036_33520</name>
</gene>
<sequence>MASFDVLVAFAIATAVFAYMPGPALLYTAAQTVARGRRGGFMAVLGIHLGCYAHVLAAALGLSVVFTHVPEAYAAVKLIGAAYLVWLGIGMIRSHGLVEAPAVQPRSVRRALLESVMVELLNPKVAIFFIAFLPQFVDPAGSLPVWAQFLILGVIVNLSFSSADVMTVLFASAVTRRIKEAGRVQAVMKAVGGAVLIGLGARLALDRN</sequence>
<feature type="transmembrane region" description="Helical" evidence="6">
    <location>
        <begin position="41"/>
        <end position="66"/>
    </location>
</feature>
<dbReference type="AlphaFoldDB" id="A0A917MKV4"/>
<dbReference type="EMBL" id="BMES01000002">
    <property type="protein sequence ID" value="GGH26025.1"/>
    <property type="molecule type" value="Genomic_DNA"/>
</dbReference>
<name>A0A917MKV4_9HYPH</name>
<evidence type="ECO:0000313" key="7">
    <source>
        <dbReference type="EMBL" id="GGH26025.1"/>
    </source>
</evidence>
<evidence type="ECO:0000256" key="2">
    <source>
        <dbReference type="ARBA" id="ARBA00022475"/>
    </source>
</evidence>
<dbReference type="Proteomes" id="UP000603912">
    <property type="component" value="Unassembled WGS sequence"/>
</dbReference>
<protein>
    <submittedName>
        <fullName evidence="7">Amino acid transporter</fullName>
    </submittedName>
</protein>
<evidence type="ECO:0000313" key="8">
    <source>
        <dbReference type="Proteomes" id="UP000603912"/>
    </source>
</evidence>
<feature type="transmembrane region" description="Helical" evidence="6">
    <location>
        <begin position="6"/>
        <end position="29"/>
    </location>
</feature>
<dbReference type="PIRSF" id="PIRSF006324">
    <property type="entry name" value="LeuE"/>
    <property type="match status" value="1"/>
</dbReference>
<evidence type="ECO:0000256" key="6">
    <source>
        <dbReference type="SAM" id="Phobius"/>
    </source>
</evidence>
<keyword evidence="8" id="KW-1185">Reference proteome</keyword>
<evidence type="ECO:0000256" key="5">
    <source>
        <dbReference type="ARBA" id="ARBA00023136"/>
    </source>
</evidence>
<reference evidence="7" key="2">
    <citation type="submission" date="2020-09" db="EMBL/GenBank/DDBJ databases">
        <authorList>
            <person name="Sun Q."/>
            <person name="Zhou Y."/>
        </authorList>
    </citation>
    <scope>NUCLEOTIDE SEQUENCE</scope>
    <source>
        <strain evidence="7">CGMCC 1.12214</strain>
    </source>
</reference>
<keyword evidence="4 6" id="KW-1133">Transmembrane helix</keyword>
<dbReference type="RefSeq" id="WP_188518854.1">
    <property type="nucleotide sequence ID" value="NZ_BMES01000002.1"/>
</dbReference>
<evidence type="ECO:0000256" key="4">
    <source>
        <dbReference type="ARBA" id="ARBA00022989"/>
    </source>
</evidence>
<feature type="transmembrane region" description="Helical" evidence="6">
    <location>
        <begin position="145"/>
        <end position="174"/>
    </location>
</feature>
<feature type="transmembrane region" description="Helical" evidence="6">
    <location>
        <begin position="72"/>
        <end position="92"/>
    </location>
</feature>
<evidence type="ECO:0000256" key="1">
    <source>
        <dbReference type="ARBA" id="ARBA00004651"/>
    </source>
</evidence>
<proteinExistence type="predicted"/>
<keyword evidence="5 6" id="KW-0472">Membrane</keyword>
<comment type="subcellular location">
    <subcellularLocation>
        <location evidence="1">Cell membrane</location>
        <topology evidence="1">Multi-pass membrane protein</topology>
    </subcellularLocation>
</comment>
<dbReference type="PANTHER" id="PTHR30086:SF20">
    <property type="entry name" value="ARGININE EXPORTER PROTEIN ARGO-RELATED"/>
    <property type="match status" value="1"/>
</dbReference>
<dbReference type="GO" id="GO:0015171">
    <property type="term" value="F:amino acid transmembrane transporter activity"/>
    <property type="evidence" value="ECO:0007669"/>
    <property type="project" value="TreeGrafter"/>
</dbReference>
<dbReference type="GO" id="GO:0005886">
    <property type="term" value="C:plasma membrane"/>
    <property type="evidence" value="ECO:0007669"/>
    <property type="project" value="UniProtKB-SubCell"/>
</dbReference>
<dbReference type="PANTHER" id="PTHR30086">
    <property type="entry name" value="ARGININE EXPORTER PROTEIN ARGO"/>
    <property type="match status" value="1"/>
</dbReference>